<evidence type="ECO:0000256" key="7">
    <source>
        <dbReference type="ARBA" id="ARBA00022723"/>
    </source>
</evidence>
<keyword evidence="20" id="KW-1185">Reference proteome</keyword>
<dbReference type="Pfam" id="PF12824">
    <property type="entry name" value="MRP-L20"/>
    <property type="match status" value="1"/>
</dbReference>
<evidence type="ECO:0000256" key="15">
    <source>
        <dbReference type="ARBA" id="ARBA00052293"/>
    </source>
</evidence>
<comment type="similarity">
    <text evidence="3">Belongs to the peptidase M20A family.</text>
</comment>
<dbReference type="GO" id="GO:0046872">
    <property type="term" value="F:metal ion binding"/>
    <property type="evidence" value="ECO:0007669"/>
    <property type="project" value="UniProtKB-KW"/>
</dbReference>
<evidence type="ECO:0000256" key="10">
    <source>
        <dbReference type="ARBA" id="ARBA00023180"/>
    </source>
</evidence>
<feature type="region of interest" description="Disordered" evidence="17">
    <location>
        <begin position="1479"/>
        <end position="1511"/>
    </location>
</feature>
<comment type="catalytic activity">
    <reaction evidence="14">
        <text>[1,4-alpha-D-glucosyl](n)-L-tyrosyl-[glycogenin] + UDP-alpha-D-glucose = [1,4-alpha-D-glucosyl](n+1)-L-tyrosyl-[glycogenin] + UDP + H(+)</text>
        <dbReference type="Rhea" id="RHEA:56560"/>
        <dbReference type="Rhea" id="RHEA-COMP:14606"/>
        <dbReference type="Rhea" id="RHEA-COMP:14607"/>
        <dbReference type="ChEBI" id="CHEBI:15378"/>
        <dbReference type="ChEBI" id="CHEBI:58223"/>
        <dbReference type="ChEBI" id="CHEBI:58885"/>
        <dbReference type="ChEBI" id="CHEBI:140574"/>
        <dbReference type="EC" id="2.4.1.186"/>
    </reaction>
</comment>
<evidence type="ECO:0000313" key="19">
    <source>
        <dbReference type="EMBL" id="KAF7678293.1"/>
    </source>
</evidence>
<dbReference type="InterPro" id="IPR029044">
    <property type="entry name" value="Nucleotide-diphossugar_trans"/>
</dbReference>
<dbReference type="PANTHER" id="PTHR43270:SF4">
    <property type="entry name" value="CARNOSINE DIPEPTIDASE 2, ISOFORM A"/>
    <property type="match status" value="1"/>
</dbReference>
<reference evidence="19" key="1">
    <citation type="submission" date="2020-01" db="EMBL/GenBank/DDBJ databases">
        <authorList>
            <person name="Feng Z.H.Z."/>
        </authorList>
    </citation>
    <scope>NUCLEOTIDE SEQUENCE</scope>
    <source>
        <strain evidence="19">CBS107.38</strain>
    </source>
</reference>
<dbReference type="Gene3D" id="3.40.630.10">
    <property type="entry name" value="Zn peptidases"/>
    <property type="match status" value="1"/>
</dbReference>
<dbReference type="InterPro" id="IPR001261">
    <property type="entry name" value="ArgE/DapE_CS"/>
</dbReference>
<dbReference type="SUPFAM" id="SSF53448">
    <property type="entry name" value="Nucleotide-diphospho-sugar transferases"/>
    <property type="match status" value="1"/>
</dbReference>
<keyword evidence="4" id="KW-0963">Cytoplasm</keyword>
<dbReference type="InterPro" id="IPR002495">
    <property type="entry name" value="Glyco_trans_8"/>
</dbReference>
<dbReference type="PANTHER" id="PTHR43270">
    <property type="entry name" value="BETA-ALA-HIS DIPEPTIDASE"/>
    <property type="match status" value="1"/>
</dbReference>
<keyword evidence="7" id="KW-0479">Metal-binding</keyword>
<dbReference type="Gene3D" id="3.90.550.10">
    <property type="entry name" value="Spore Coat Polysaccharide Biosynthesis Protein SpsA, Chain A"/>
    <property type="match status" value="1"/>
</dbReference>
<feature type="compositionally biased region" description="Low complexity" evidence="17">
    <location>
        <begin position="700"/>
        <end position="709"/>
    </location>
</feature>
<dbReference type="GeneID" id="62201899"/>
<dbReference type="Proteomes" id="UP000596902">
    <property type="component" value="Unassembled WGS sequence"/>
</dbReference>
<evidence type="ECO:0000256" key="17">
    <source>
        <dbReference type="SAM" id="MobiDB-lite"/>
    </source>
</evidence>
<dbReference type="Pfam" id="PF01546">
    <property type="entry name" value="Peptidase_M20"/>
    <property type="match status" value="1"/>
</dbReference>
<comment type="cofactor">
    <cofactor evidence="1">
        <name>Mn(2+)</name>
        <dbReference type="ChEBI" id="CHEBI:29035"/>
    </cofactor>
</comment>
<reference evidence="19" key="2">
    <citation type="submission" date="2020-08" db="EMBL/GenBank/DDBJ databases">
        <title>Draft Genome Sequence of Cumin Blight Pathogen Alternaria burnsii.</title>
        <authorList>
            <person name="Feng Z."/>
        </authorList>
    </citation>
    <scope>NUCLEOTIDE SEQUENCE</scope>
    <source>
        <strain evidence="19">CBS107.38</strain>
    </source>
</reference>
<dbReference type="InterPro" id="IPR011650">
    <property type="entry name" value="Peptidase_M20_dimer"/>
</dbReference>
<feature type="region of interest" description="Disordered" evidence="17">
    <location>
        <begin position="250"/>
        <end position="275"/>
    </location>
</feature>
<evidence type="ECO:0000256" key="6">
    <source>
        <dbReference type="ARBA" id="ARBA00022679"/>
    </source>
</evidence>
<dbReference type="Pfam" id="PF07687">
    <property type="entry name" value="M20_dimer"/>
    <property type="match status" value="1"/>
</dbReference>
<evidence type="ECO:0000256" key="11">
    <source>
        <dbReference type="ARBA" id="ARBA00023211"/>
    </source>
</evidence>
<gene>
    <name evidence="19" type="ORF">GT037_003674</name>
</gene>
<comment type="caution">
    <text evidence="19">The sequence shown here is derived from an EMBL/GenBank/DDBJ whole genome shotgun (WGS) entry which is preliminary data.</text>
</comment>
<evidence type="ECO:0000256" key="2">
    <source>
        <dbReference type="ARBA" id="ARBA00004496"/>
    </source>
</evidence>
<dbReference type="PROSITE" id="PS00759">
    <property type="entry name" value="ARGE_DAPE_CPG2_2"/>
    <property type="match status" value="1"/>
</dbReference>
<comment type="subcellular location">
    <subcellularLocation>
        <location evidence="2">Cytoplasm</location>
    </subcellularLocation>
</comment>
<comment type="catalytic activity">
    <reaction evidence="15">
        <text>L-tyrosyl-[glycogenin] + UDP-alpha-D-glucose = alpha-D-glucosyl-L-tyrosyl-[glycogenin] + UDP + H(+)</text>
        <dbReference type="Rhea" id="RHEA:23360"/>
        <dbReference type="Rhea" id="RHEA-COMP:14604"/>
        <dbReference type="Rhea" id="RHEA-COMP:14605"/>
        <dbReference type="ChEBI" id="CHEBI:15378"/>
        <dbReference type="ChEBI" id="CHEBI:46858"/>
        <dbReference type="ChEBI" id="CHEBI:58223"/>
        <dbReference type="ChEBI" id="CHEBI:58885"/>
        <dbReference type="ChEBI" id="CHEBI:140573"/>
        <dbReference type="EC" id="2.4.1.186"/>
    </reaction>
</comment>
<evidence type="ECO:0000256" key="4">
    <source>
        <dbReference type="ARBA" id="ARBA00022490"/>
    </source>
</evidence>
<evidence type="ECO:0000256" key="8">
    <source>
        <dbReference type="ARBA" id="ARBA00022801"/>
    </source>
</evidence>
<dbReference type="EC" id="2.4.1.186" evidence="13"/>
<feature type="compositionally biased region" description="Polar residues" evidence="17">
    <location>
        <begin position="687"/>
        <end position="699"/>
    </location>
</feature>
<dbReference type="Pfam" id="PF01501">
    <property type="entry name" value="Glyco_transf_8"/>
    <property type="match status" value="1"/>
</dbReference>
<evidence type="ECO:0000256" key="5">
    <source>
        <dbReference type="ARBA" id="ARBA00022670"/>
    </source>
</evidence>
<feature type="region of interest" description="Disordered" evidence="17">
    <location>
        <begin position="547"/>
        <end position="569"/>
    </location>
</feature>
<dbReference type="CDD" id="cd02537">
    <property type="entry name" value="GT8_Glycogenin"/>
    <property type="match status" value="1"/>
</dbReference>
<evidence type="ECO:0000256" key="3">
    <source>
        <dbReference type="ARBA" id="ARBA00006247"/>
    </source>
</evidence>
<keyword evidence="11" id="KW-0464">Manganese</keyword>
<dbReference type="InterPro" id="IPR051458">
    <property type="entry name" value="Cyt/Met_Dipeptidase"/>
</dbReference>
<dbReference type="Gene3D" id="3.30.70.360">
    <property type="match status" value="1"/>
</dbReference>
<evidence type="ECO:0000256" key="16">
    <source>
        <dbReference type="ARBA" id="ARBA00057883"/>
    </source>
</evidence>
<sequence>MAQPLEDAYITLLMSDSYLPGAVVLANSLRDAGTTKKLAVLVTMETLSADTISELKALYDYLIPVERIRNSNPANLYVMGRPDLAFAFTKIALWRQTQFRKLVYLDADVVALRALDELFDIEASFAAAPDIGWPDAFNSGVMVIKPDMGEYWALQTMAATGDSFDGADQGLLNQYFEHRPWQRLKFTYNCTPNAEYQWEPAYRYYKRDIAAVHFIGKNKPWSGHHAGGNGVYGELVARWWAVHQRHLHKAKGGQRAGEAKSTHGDSGLSSSSIPVPIEASAVTTEPPMTETGDEIQDIDQGIIEPTPTVEQRKFSAPEMQWDATKFEPPAQSRPEAANFPTQTYTFSDSRSLFKAPSAYPEAPRDMWYQVPETRPKPAERPKPIFPWEQEVDRPKPTRVFAEDLSPEPTPTVMSPTHAFSTVHYDESDKTAPTGVDRVRSPANASASNFADQGWQSYQHSGVNAWDNVPGIDSYVRAISDMSGIRGKNQSLRQTTGTDDISSPILERRNRRESLILTDFPSAVERPSLPVTPAPVRRPMFWGEERNQAGELPSATGVPDQTEWNPEEKLDQLRRSSLIEFEHLKKDEHPNPPMRALPEHSVVEKKEAGTSFGLDGANDQAVPGSFPHIAEKDFASSDPAPDVRPGFGDRSFAHGDENSAPDHYSKQDFSSGSSSTFGQNFSSSTSQATAHEQSASHDSLSSGQQVQSGGMTFTVPTFDDGTSADVQAAGDELSPTQSTLGPAAPLESLTSLSRLMALLVATPIRCDRYTPERLPNAAWPYLYHPPNKMAHLDPYFKQVDDLQSNFIERLREAVAIPSISSEDQRRPDVVKMGHWLAEQIKALGGTVELRELGKQPGREHLDLPPCLLGRYGDDPKKLNVLVYGHYDVQPANRSDGWATDPFTLTIDDKDRMYGRGSTDDKGPVLGWLNAIEAHQKAGVELPVNLIMCFEGMEENGSEGLDDTIRAEAKKFFKDVDVVCISDNYWLGTEKPCLTYGVRGCNYYQVEVSGPGQDLHSGVYGGMTHEPMTDLVRIMNSLVDPDGKILIKGVDDLVAPLTEQEAALYPPIAFTMDGLRESLGGEVTIHDNKEDALKSKMRYPSLSLHGIEGAFYSEGAKTVIPAKVIGKFSIRTVPNMEIDPVTKLVEKHVDDEFAKLKSKNKMKFSVVHCGKWWVEDPNHPNYTAAAKAVERVFGVKPDMTREGGSIPVTLTFQEELGKNVLLLPMGSSTDAAHSINEKLDKRNYIEGTKLLGAYLHYIAGEMKRDSASLHPGRPAPCQRVHLKQPAKPNPNSTMSTCKSLLRACPSQRTTPSLLPLTQCRFESTTRRHRKLLALPEAPSYTPDRSAPTLVFNPPSSAPNVYHTPLKFLPKEDKRRQLYAAAQQYATKLAHTRQSSHIAAPGTPLNTDSFLPPRPSASLPAPVRQPYEKTYHLNENDIAEIRRLRSQDPDTWTRVKLAEKFGCSQFFVGMVAKNEGKAERVNREHEAARRKWGTRRREAREDRGRRKVLWGRDA</sequence>
<evidence type="ECO:0000313" key="20">
    <source>
        <dbReference type="Proteomes" id="UP000596902"/>
    </source>
</evidence>
<keyword evidence="5" id="KW-0645">Protease</keyword>
<evidence type="ECO:0000256" key="12">
    <source>
        <dbReference type="ARBA" id="ARBA00038162"/>
    </source>
</evidence>
<dbReference type="GO" id="GO:0006508">
    <property type="term" value="P:proteolysis"/>
    <property type="evidence" value="ECO:0007669"/>
    <property type="project" value="UniProtKB-KW"/>
</dbReference>
<feature type="region of interest" description="Disordered" evidence="17">
    <location>
        <begin position="629"/>
        <end position="743"/>
    </location>
</feature>
<evidence type="ECO:0000256" key="1">
    <source>
        <dbReference type="ARBA" id="ARBA00001936"/>
    </source>
</evidence>
<dbReference type="CDD" id="cd05676">
    <property type="entry name" value="M20_dipept_like_CNDP"/>
    <property type="match status" value="1"/>
</dbReference>
<protein>
    <recommendedName>
        <fullName evidence="13">glycogenin glucosyltransferase</fullName>
        <ecNumber evidence="13">2.4.1.186</ecNumber>
    </recommendedName>
</protein>
<dbReference type="GO" id="GO:0008466">
    <property type="term" value="F:glycogenin glucosyltransferase activity"/>
    <property type="evidence" value="ECO:0007669"/>
    <property type="project" value="UniProtKB-EC"/>
</dbReference>
<evidence type="ECO:0000259" key="18">
    <source>
        <dbReference type="Pfam" id="PF07687"/>
    </source>
</evidence>
<dbReference type="GO" id="GO:0005737">
    <property type="term" value="C:cytoplasm"/>
    <property type="evidence" value="ECO:0007669"/>
    <property type="project" value="UniProtKB-SubCell"/>
</dbReference>
<dbReference type="EMBL" id="JAAABM010000004">
    <property type="protein sequence ID" value="KAF7678293.1"/>
    <property type="molecule type" value="Genomic_DNA"/>
</dbReference>
<comment type="function">
    <text evidence="16">Self-glucosylating initiator of glycogen synthesis. It catalyzes the formation of a short alpha (1,4)-glucosyl chain covalently attached via a glucose 1-O-tyrosyl linkage to internal tyrosine residues and these chains act as primers for the elongation reaction catalyzed by glycogen synthase.</text>
</comment>
<feature type="domain" description="Peptidase M20 dimerisation" evidence="18">
    <location>
        <begin position="1003"/>
        <end position="1152"/>
    </location>
</feature>
<evidence type="ECO:0000256" key="9">
    <source>
        <dbReference type="ARBA" id="ARBA00023056"/>
    </source>
</evidence>
<dbReference type="GO" id="GO:0008233">
    <property type="term" value="F:peptidase activity"/>
    <property type="evidence" value="ECO:0007669"/>
    <property type="project" value="UniProtKB-KW"/>
</dbReference>
<organism evidence="19 20">
    <name type="scientific">Alternaria burnsii</name>
    <dbReference type="NCBI Taxonomy" id="1187904"/>
    <lineage>
        <taxon>Eukaryota</taxon>
        <taxon>Fungi</taxon>
        <taxon>Dikarya</taxon>
        <taxon>Ascomycota</taxon>
        <taxon>Pezizomycotina</taxon>
        <taxon>Dothideomycetes</taxon>
        <taxon>Pleosporomycetidae</taxon>
        <taxon>Pleosporales</taxon>
        <taxon>Pleosporineae</taxon>
        <taxon>Pleosporaceae</taxon>
        <taxon>Alternaria</taxon>
        <taxon>Alternaria sect. Alternaria</taxon>
    </lineage>
</organism>
<accession>A0A8H7EGZ2</accession>
<dbReference type="SUPFAM" id="SSF53187">
    <property type="entry name" value="Zn-dependent exopeptidases"/>
    <property type="match status" value="1"/>
</dbReference>
<keyword evidence="9" id="KW-0320">Glycogen biosynthesis</keyword>
<feature type="compositionally biased region" description="Low complexity" evidence="17">
    <location>
        <begin position="669"/>
        <end position="686"/>
    </location>
</feature>
<proteinExistence type="inferred from homology"/>
<keyword evidence="6 19" id="KW-0808">Transferase</keyword>
<dbReference type="InterPro" id="IPR002933">
    <property type="entry name" value="Peptidase_M20"/>
</dbReference>
<keyword evidence="8" id="KW-0378">Hydrolase</keyword>
<evidence type="ECO:0000256" key="13">
    <source>
        <dbReference type="ARBA" id="ARBA00038934"/>
    </source>
</evidence>
<dbReference type="FunFam" id="3.90.550.10:FF:000092">
    <property type="entry name" value="Glycogenin 2"/>
    <property type="match status" value="1"/>
</dbReference>
<dbReference type="RefSeq" id="XP_038788428.1">
    <property type="nucleotide sequence ID" value="XM_038928721.1"/>
</dbReference>
<name>A0A8H7EGZ2_9PLEO</name>
<comment type="similarity">
    <text evidence="12">Belongs to the glycosyltransferase 8 family. Glycogenin subfamily.</text>
</comment>
<keyword evidence="10" id="KW-0325">Glycoprotein</keyword>
<evidence type="ECO:0000256" key="14">
    <source>
        <dbReference type="ARBA" id="ARBA00050886"/>
    </source>
</evidence>
<dbReference type="GO" id="GO:0005978">
    <property type="term" value="P:glycogen biosynthetic process"/>
    <property type="evidence" value="ECO:0007669"/>
    <property type="project" value="UniProtKB-KW"/>
</dbReference>